<name>A0ABD5QBC8_9EURY</name>
<proteinExistence type="predicted"/>
<reference evidence="1 2" key="1">
    <citation type="journal article" date="2019" name="Int. J. Syst. Evol. Microbiol.">
        <title>The Global Catalogue of Microorganisms (GCM) 10K type strain sequencing project: providing services to taxonomists for standard genome sequencing and annotation.</title>
        <authorList>
            <consortium name="The Broad Institute Genomics Platform"/>
            <consortium name="The Broad Institute Genome Sequencing Center for Infectious Disease"/>
            <person name="Wu L."/>
            <person name="Ma J."/>
        </authorList>
    </citation>
    <scope>NUCLEOTIDE SEQUENCE [LARGE SCALE GENOMIC DNA]</scope>
    <source>
        <strain evidence="1 2">CGMCC 1.15824</strain>
    </source>
</reference>
<dbReference type="Proteomes" id="UP001595925">
    <property type="component" value="Unassembled WGS sequence"/>
</dbReference>
<gene>
    <name evidence="1" type="ORF">ACFPFO_00635</name>
</gene>
<dbReference type="EMBL" id="JBHSJG010000003">
    <property type="protein sequence ID" value="MFC4986302.1"/>
    <property type="molecule type" value="Genomic_DNA"/>
</dbReference>
<evidence type="ECO:0000313" key="1">
    <source>
        <dbReference type="EMBL" id="MFC4986302.1"/>
    </source>
</evidence>
<protein>
    <submittedName>
        <fullName evidence="1">Uncharacterized protein</fullName>
    </submittedName>
</protein>
<keyword evidence="2" id="KW-1185">Reference proteome</keyword>
<dbReference type="RefSeq" id="WP_224829467.1">
    <property type="nucleotide sequence ID" value="NZ_JAIVEF010000013.1"/>
</dbReference>
<comment type="caution">
    <text evidence="1">The sequence shown here is derived from an EMBL/GenBank/DDBJ whole genome shotgun (WGS) entry which is preliminary data.</text>
</comment>
<dbReference type="AlphaFoldDB" id="A0ABD5QBC8"/>
<evidence type="ECO:0000313" key="2">
    <source>
        <dbReference type="Proteomes" id="UP001595925"/>
    </source>
</evidence>
<organism evidence="1 2">
    <name type="scientific">Saliphagus infecundisoli</name>
    <dbReference type="NCBI Taxonomy" id="1849069"/>
    <lineage>
        <taxon>Archaea</taxon>
        <taxon>Methanobacteriati</taxon>
        <taxon>Methanobacteriota</taxon>
        <taxon>Stenosarchaea group</taxon>
        <taxon>Halobacteria</taxon>
        <taxon>Halobacteriales</taxon>
        <taxon>Natrialbaceae</taxon>
        <taxon>Saliphagus</taxon>
    </lineage>
</organism>
<sequence>MLCEEIMIGRREGSCGVNGRDSVSGVGGVARVDRAASATIVVITAAVRRIVRAFIDVQMTDDVGDRESSV</sequence>
<accession>A0ABD5QBC8</accession>